<proteinExistence type="predicted"/>
<evidence type="ECO:0000313" key="1">
    <source>
        <dbReference type="EMBL" id="MED6283764.1"/>
    </source>
</evidence>
<dbReference type="Proteomes" id="UP001352852">
    <property type="component" value="Unassembled WGS sequence"/>
</dbReference>
<dbReference type="EMBL" id="JAHUTJ010050024">
    <property type="protein sequence ID" value="MED6283764.1"/>
    <property type="molecule type" value="Genomic_DNA"/>
</dbReference>
<evidence type="ECO:0000313" key="2">
    <source>
        <dbReference type="Proteomes" id="UP001352852"/>
    </source>
</evidence>
<gene>
    <name evidence="1" type="ORF">CHARACLAT_012229</name>
</gene>
<protein>
    <submittedName>
        <fullName evidence="1">Uncharacterized protein</fullName>
    </submittedName>
</protein>
<organism evidence="1 2">
    <name type="scientific">Characodon lateralis</name>
    <dbReference type="NCBI Taxonomy" id="208331"/>
    <lineage>
        <taxon>Eukaryota</taxon>
        <taxon>Metazoa</taxon>
        <taxon>Chordata</taxon>
        <taxon>Craniata</taxon>
        <taxon>Vertebrata</taxon>
        <taxon>Euteleostomi</taxon>
        <taxon>Actinopterygii</taxon>
        <taxon>Neopterygii</taxon>
        <taxon>Teleostei</taxon>
        <taxon>Neoteleostei</taxon>
        <taxon>Acanthomorphata</taxon>
        <taxon>Ovalentaria</taxon>
        <taxon>Atherinomorphae</taxon>
        <taxon>Cyprinodontiformes</taxon>
        <taxon>Goodeidae</taxon>
        <taxon>Characodon</taxon>
    </lineage>
</organism>
<accession>A0ABU7EDA1</accession>
<comment type="caution">
    <text evidence="1">The sequence shown here is derived from an EMBL/GenBank/DDBJ whole genome shotgun (WGS) entry which is preliminary data.</text>
</comment>
<sequence length="111" mass="12473">MDSSSPSGLFTVDHDALKPASSPCLLFLFVGLMRTFRTETGSSLGHKSDLLPDYCDDWTFPVFILVEPNVTPSGIWRLKPQTARLLDLYTTVFFRIRQTTLGAALKYMSPR</sequence>
<reference evidence="1 2" key="1">
    <citation type="submission" date="2021-06" db="EMBL/GenBank/DDBJ databases">
        <authorList>
            <person name="Palmer J.M."/>
        </authorList>
    </citation>
    <scope>NUCLEOTIDE SEQUENCE [LARGE SCALE GENOMIC DNA]</scope>
    <source>
        <strain evidence="1 2">CL_MEX2019</strain>
        <tissue evidence="1">Muscle</tissue>
    </source>
</reference>
<keyword evidence="2" id="KW-1185">Reference proteome</keyword>
<name>A0ABU7EDA1_9TELE</name>